<keyword evidence="2" id="KW-0812">Transmembrane</keyword>
<name>A0ABY5MG03_9ACTN</name>
<sequence>MKKLARNTLALGTATLIVTAGLSFSANGAEERYTYKSYAEAQYISASGALLGSALVDPLADFLEGGGLGADTKSAGAVAKVDSAAGTPEVVGPNYTSSPIDFLNQLTGPAGDLLGAGSVGAVGSYAKSDKRDSTAASGAVTNDGLVDLDTASASSYGHAKLQLAGPGSPLAPLAALANVTLDLGALGSETSNVNGTPVHRTEIAGGQLVLDVPALGQVLDPILGLTSGLGSIGLVGGVPETVDALSTLTGKGVKIDLKAGKITVDIDALLISTTGKNLNGQPANTPLLPVIIDGVVKQLPELTTGLSKNLLPTLRDNLTIGGVPLKDLLAPVVALVQPILDAAVTPLLADLASSIADPITQLFDALTPLVDLRINVQEKDAGSYRESIAARLPTSAGVLSTTAVRVALLNTSGAPALAVNLGNSLVGPSSRTAVTPTPSPTNSDAAAGDADSPSSDNDSDSDGSDADGAAAGDGSDSIADADAQADADVTTTLPSTGASNLLPFWLLGIALLLFGGAVLVNEKRRLSASI</sequence>
<reference evidence="4 5" key="1">
    <citation type="submission" date="2022-08" db="EMBL/GenBank/DDBJ databases">
        <title>novel species in genus Aeromicrobium.</title>
        <authorList>
            <person name="Ye L."/>
        </authorList>
    </citation>
    <scope>NUCLEOTIDE SEQUENCE [LARGE SCALE GENOMIC DNA]</scope>
    <source>
        <strain evidence="5">zg-Y1379</strain>
    </source>
</reference>
<organism evidence="4 5">
    <name type="scientific">Aeromicrobium wangtongii</name>
    <dbReference type="NCBI Taxonomy" id="2969247"/>
    <lineage>
        <taxon>Bacteria</taxon>
        <taxon>Bacillati</taxon>
        <taxon>Actinomycetota</taxon>
        <taxon>Actinomycetes</taxon>
        <taxon>Propionibacteriales</taxon>
        <taxon>Nocardioidaceae</taxon>
        <taxon>Aeromicrobium</taxon>
    </lineage>
</organism>
<keyword evidence="2" id="KW-0472">Membrane</keyword>
<feature type="signal peptide" evidence="3">
    <location>
        <begin position="1"/>
        <end position="28"/>
    </location>
</feature>
<dbReference type="NCBIfam" id="NF033766">
    <property type="entry name" value="choice_anch_G"/>
    <property type="match status" value="1"/>
</dbReference>
<feature type="transmembrane region" description="Helical" evidence="2">
    <location>
        <begin position="502"/>
        <end position="520"/>
    </location>
</feature>
<keyword evidence="3" id="KW-0732">Signal</keyword>
<evidence type="ECO:0000313" key="5">
    <source>
        <dbReference type="Proteomes" id="UP001316184"/>
    </source>
</evidence>
<keyword evidence="5" id="KW-1185">Reference proteome</keyword>
<protein>
    <submittedName>
        <fullName evidence="4">Choice-of-anchor G family protein</fullName>
    </submittedName>
</protein>
<feature type="compositionally biased region" description="Low complexity" evidence="1">
    <location>
        <begin position="443"/>
        <end position="456"/>
    </location>
</feature>
<gene>
    <name evidence="4" type="ORF">NQV15_05605</name>
</gene>
<dbReference type="Proteomes" id="UP001316184">
    <property type="component" value="Chromosome"/>
</dbReference>
<proteinExistence type="predicted"/>
<feature type="compositionally biased region" description="Polar residues" evidence="1">
    <location>
        <begin position="428"/>
        <end position="442"/>
    </location>
</feature>
<dbReference type="InterPro" id="IPR047900">
    <property type="entry name" value="Choice_anch_G"/>
</dbReference>
<evidence type="ECO:0000256" key="1">
    <source>
        <dbReference type="SAM" id="MobiDB-lite"/>
    </source>
</evidence>
<evidence type="ECO:0000313" key="4">
    <source>
        <dbReference type="EMBL" id="UUP14786.1"/>
    </source>
</evidence>
<feature type="compositionally biased region" description="Low complexity" evidence="1">
    <location>
        <begin position="466"/>
        <end position="478"/>
    </location>
</feature>
<dbReference type="RefSeq" id="WP_232398653.1">
    <property type="nucleotide sequence ID" value="NZ_CP102173.1"/>
</dbReference>
<dbReference type="EMBL" id="CP102173">
    <property type="protein sequence ID" value="UUP14786.1"/>
    <property type="molecule type" value="Genomic_DNA"/>
</dbReference>
<accession>A0ABY5MG03</accession>
<evidence type="ECO:0000256" key="3">
    <source>
        <dbReference type="SAM" id="SignalP"/>
    </source>
</evidence>
<evidence type="ECO:0000256" key="2">
    <source>
        <dbReference type="SAM" id="Phobius"/>
    </source>
</evidence>
<feature type="region of interest" description="Disordered" evidence="1">
    <location>
        <begin position="428"/>
        <end position="478"/>
    </location>
</feature>
<keyword evidence="2" id="KW-1133">Transmembrane helix</keyword>
<feature type="chain" id="PRO_5045306999" evidence="3">
    <location>
        <begin position="29"/>
        <end position="530"/>
    </location>
</feature>